<keyword evidence="1 2" id="KW-0143">Chaperone</keyword>
<name>A0A1T4LHX9_9ACTN</name>
<reference evidence="3 4" key="1">
    <citation type="submission" date="2017-02" db="EMBL/GenBank/DDBJ databases">
        <authorList>
            <person name="Peterson S.W."/>
        </authorList>
    </citation>
    <scope>NUCLEOTIDE SEQUENCE [LARGE SCALE GENOMIC DNA]</scope>
    <source>
        <strain evidence="3 4">DSM 45154</strain>
    </source>
</reference>
<accession>A0A1T4LHX9</accession>
<dbReference type="AlphaFoldDB" id="A0A1T4LHX9"/>
<gene>
    <name evidence="2" type="primary">ureD</name>
    <name evidence="3" type="ORF">SAMN02745673_00687</name>
</gene>
<dbReference type="Proteomes" id="UP000190637">
    <property type="component" value="Unassembled WGS sequence"/>
</dbReference>
<keyword evidence="4" id="KW-1185">Reference proteome</keyword>
<sequence length="263" mass="27693">MGALTAPCPEVLVSLGAEPSGGGLAPSRPTTIEVARFGGRTLPVALEAGTFLLPRVMRRPGPALRVALAAIRASLCAGDDLRLRVHVGPGAHLELVDPNGTVAYNARGGRAAWRAEVTLAEGARMSWREPSFIVSDGADVLREIDVRLAPGAELLWHETLVLGRSGERGGALRSLTHVRGEGADLLVEELDLRDPRLRELPGMLGGARVLGQVGLFGRTPEGPHGPGRMDLAGPGAITRALARQTYLVDEALTPVWHAWGGHA</sequence>
<evidence type="ECO:0000256" key="2">
    <source>
        <dbReference type="HAMAP-Rule" id="MF_01384"/>
    </source>
</evidence>
<dbReference type="Pfam" id="PF01774">
    <property type="entry name" value="UreD"/>
    <property type="match status" value="1"/>
</dbReference>
<dbReference type="HAMAP" id="MF_01384">
    <property type="entry name" value="UreD"/>
    <property type="match status" value="1"/>
</dbReference>
<organism evidence="3 4">
    <name type="scientific">Marinactinospora thermotolerans DSM 45154</name>
    <dbReference type="NCBI Taxonomy" id="1122192"/>
    <lineage>
        <taxon>Bacteria</taxon>
        <taxon>Bacillati</taxon>
        <taxon>Actinomycetota</taxon>
        <taxon>Actinomycetes</taxon>
        <taxon>Streptosporangiales</taxon>
        <taxon>Nocardiopsidaceae</taxon>
        <taxon>Marinactinospora</taxon>
    </lineage>
</organism>
<dbReference type="RefSeq" id="WP_078760114.1">
    <property type="nucleotide sequence ID" value="NZ_FUWS01000002.1"/>
</dbReference>
<evidence type="ECO:0000313" key="3">
    <source>
        <dbReference type="EMBL" id="SJZ54409.1"/>
    </source>
</evidence>
<comment type="function">
    <text evidence="2">Required for maturation of urease via the functional incorporation of the urease nickel metallocenter.</text>
</comment>
<dbReference type="STRING" id="1122192.SAMN02745673_00687"/>
<evidence type="ECO:0000313" key="4">
    <source>
        <dbReference type="Proteomes" id="UP000190637"/>
    </source>
</evidence>
<dbReference type="InterPro" id="IPR002669">
    <property type="entry name" value="UreD"/>
</dbReference>
<keyword evidence="2" id="KW-0963">Cytoplasm</keyword>
<keyword evidence="2" id="KW-0996">Nickel insertion</keyword>
<protein>
    <recommendedName>
        <fullName evidence="2">Urease accessory protein UreD</fullName>
    </recommendedName>
</protein>
<dbReference type="OrthoDB" id="8677206at2"/>
<evidence type="ECO:0000256" key="1">
    <source>
        <dbReference type="ARBA" id="ARBA00023186"/>
    </source>
</evidence>
<comment type="subunit">
    <text evidence="2">UreD, UreF and UreG form a complex that acts as a GTP-hydrolysis-dependent molecular chaperone, activating the urease apoprotein by helping to assemble the nickel containing metallocenter of UreC. The UreE protein probably delivers the nickel.</text>
</comment>
<comment type="subcellular location">
    <subcellularLocation>
        <location evidence="2">Cytoplasm</location>
    </subcellularLocation>
</comment>
<dbReference type="GO" id="GO:0016151">
    <property type="term" value="F:nickel cation binding"/>
    <property type="evidence" value="ECO:0007669"/>
    <property type="project" value="UniProtKB-UniRule"/>
</dbReference>
<dbReference type="GO" id="GO:0005737">
    <property type="term" value="C:cytoplasm"/>
    <property type="evidence" value="ECO:0007669"/>
    <property type="project" value="UniProtKB-SubCell"/>
</dbReference>
<dbReference type="EMBL" id="FUWS01000002">
    <property type="protein sequence ID" value="SJZ54409.1"/>
    <property type="molecule type" value="Genomic_DNA"/>
</dbReference>
<proteinExistence type="inferred from homology"/>
<comment type="similarity">
    <text evidence="2">Belongs to the UreD family.</text>
</comment>